<accession>A0A839IVY3</accession>
<dbReference type="Pfam" id="PF05742">
    <property type="entry name" value="TANGO2"/>
    <property type="match status" value="1"/>
</dbReference>
<evidence type="ECO:0000313" key="1">
    <source>
        <dbReference type="EMBL" id="MBB1488256.1"/>
    </source>
</evidence>
<dbReference type="PANTHER" id="PTHR17985">
    <property type="entry name" value="SER/THR-RICH PROTEIN T10 IN DGCR REGION"/>
    <property type="match status" value="1"/>
</dbReference>
<gene>
    <name evidence="1" type="ORF">H4O21_16760</name>
</gene>
<reference evidence="1 2" key="1">
    <citation type="submission" date="2020-08" db="EMBL/GenBank/DDBJ databases">
        <title>Oceanospirillum sp. nov. isolated from marine sediment.</title>
        <authorList>
            <person name="Ji X."/>
        </authorList>
    </citation>
    <scope>NUCLEOTIDE SEQUENCE [LARGE SCALE GENOMIC DNA]</scope>
    <source>
        <strain evidence="1 2">D5</strain>
    </source>
</reference>
<evidence type="ECO:0000313" key="2">
    <source>
        <dbReference type="Proteomes" id="UP000565262"/>
    </source>
</evidence>
<dbReference type="PANTHER" id="PTHR17985:SF8">
    <property type="entry name" value="TRANSPORT AND GOLGI ORGANIZATION PROTEIN 2 HOMOLOG"/>
    <property type="match status" value="1"/>
</dbReference>
<dbReference type="AlphaFoldDB" id="A0A839IVY3"/>
<organism evidence="1 2">
    <name type="scientific">Oceanospirillum sediminis</name>
    <dbReference type="NCBI Taxonomy" id="2760088"/>
    <lineage>
        <taxon>Bacteria</taxon>
        <taxon>Pseudomonadati</taxon>
        <taxon>Pseudomonadota</taxon>
        <taxon>Gammaproteobacteria</taxon>
        <taxon>Oceanospirillales</taxon>
        <taxon>Oceanospirillaceae</taxon>
        <taxon>Oceanospirillum</taxon>
    </lineage>
</organism>
<sequence length="271" mass="30196">MCLILFAWQPEAEYPLVVVANRDEFYQRATRTLTSWPDSPIVAGRDLQAGGTWMGVTPEGRFAAVTNYRRPQDMGQAFSISRGSLCQDYLESDLSPEDYLRKIGPDAMKAGGFNLIIGTRTQLAYGTNRYPGKNDEPEWHCQSALQAGVYGLSNELLNSPWPKVLSGQKKLKQQLQQPLSETGLLSIIQDTFLADDQLLPDTGIGLEKERFLAPAFIISSETYGTRASTLLIRDQAGNQTLIEQSWYPFAVTGQKTRVYMPNGEAAVRSYQ</sequence>
<dbReference type="InterPro" id="IPR008551">
    <property type="entry name" value="TANGO2"/>
</dbReference>
<dbReference type="EMBL" id="JACJFM010000025">
    <property type="protein sequence ID" value="MBB1488256.1"/>
    <property type="molecule type" value="Genomic_DNA"/>
</dbReference>
<name>A0A839IVY3_9GAMM</name>
<dbReference type="RefSeq" id="WP_182810028.1">
    <property type="nucleotide sequence ID" value="NZ_JACJFM010000025.1"/>
</dbReference>
<proteinExistence type="predicted"/>
<protein>
    <submittedName>
        <fullName evidence="1">NRDE family protein</fullName>
    </submittedName>
</protein>
<keyword evidence="2" id="KW-1185">Reference proteome</keyword>
<comment type="caution">
    <text evidence="1">The sequence shown here is derived from an EMBL/GenBank/DDBJ whole genome shotgun (WGS) entry which is preliminary data.</text>
</comment>
<dbReference type="Proteomes" id="UP000565262">
    <property type="component" value="Unassembled WGS sequence"/>
</dbReference>